<dbReference type="EMBL" id="JBCLUF010000003">
    <property type="protein sequence ID" value="MEY8661554.1"/>
    <property type="molecule type" value="Genomic_DNA"/>
</dbReference>
<protein>
    <submittedName>
        <fullName evidence="1">Uncharacterized protein</fullName>
    </submittedName>
</protein>
<evidence type="ECO:0000313" key="1">
    <source>
        <dbReference type="EMBL" id="MEY8661554.1"/>
    </source>
</evidence>
<name>A0ABV4DM51_9LACO</name>
<evidence type="ECO:0000313" key="2">
    <source>
        <dbReference type="Proteomes" id="UP001565236"/>
    </source>
</evidence>
<dbReference type="Proteomes" id="UP001565236">
    <property type="component" value="Unassembled WGS sequence"/>
</dbReference>
<reference evidence="1 2" key="1">
    <citation type="submission" date="2024-03" db="EMBL/GenBank/DDBJ databases">
        <title>Mouse gut bacterial collection (mGBC) of GemPharmatech.</title>
        <authorList>
            <person name="He Y."/>
            <person name="Dong L."/>
            <person name="Wu D."/>
            <person name="Gao X."/>
            <person name="Lin Z."/>
        </authorList>
    </citation>
    <scope>NUCLEOTIDE SEQUENCE [LARGE SCALE GENOMIC DNA]</scope>
    <source>
        <strain evidence="1 2">15-30</strain>
    </source>
</reference>
<organism evidence="1 2">
    <name type="scientific">Ligilactobacillus faecis</name>
    <dbReference type="NCBI Taxonomy" id="762833"/>
    <lineage>
        <taxon>Bacteria</taxon>
        <taxon>Bacillati</taxon>
        <taxon>Bacillota</taxon>
        <taxon>Bacilli</taxon>
        <taxon>Lactobacillales</taxon>
        <taxon>Lactobacillaceae</taxon>
        <taxon>Ligilactobacillus</taxon>
    </lineage>
</organism>
<dbReference type="RefSeq" id="WP_369940387.1">
    <property type="nucleotide sequence ID" value="NZ_JBCLUF010000003.1"/>
</dbReference>
<accession>A0ABV4DM51</accession>
<sequence length="132" mass="15251">MLEMDQLGYHFDCECAETAKASLEFALDEKYNGKFATKVKLLPSIMLISRHGFRLIMGQRLETLANGHNVDPYTIYYMNRLHGNIAFKGYPSFKALRNMLKIGCLTVIEYLNKDSDSTNQIDWDVLANRWHP</sequence>
<keyword evidence="2" id="KW-1185">Reference proteome</keyword>
<gene>
    <name evidence="1" type="ORF">AALT52_01395</name>
</gene>
<comment type="caution">
    <text evidence="1">The sequence shown here is derived from an EMBL/GenBank/DDBJ whole genome shotgun (WGS) entry which is preliminary data.</text>
</comment>
<proteinExistence type="predicted"/>